<evidence type="ECO:0000313" key="8">
    <source>
        <dbReference type="Proteomes" id="UP000629468"/>
    </source>
</evidence>
<dbReference type="GO" id="GO:0016020">
    <property type="term" value="C:membrane"/>
    <property type="evidence" value="ECO:0007669"/>
    <property type="project" value="UniProtKB-SubCell"/>
</dbReference>
<feature type="transmembrane region" description="Helical" evidence="5">
    <location>
        <begin position="12"/>
        <end position="33"/>
    </location>
</feature>
<accession>A0A8H7KKR6</accession>
<feature type="transmembrane region" description="Helical" evidence="5">
    <location>
        <begin position="87"/>
        <end position="106"/>
    </location>
</feature>
<comment type="caution">
    <text evidence="7">The sequence shown here is derived from an EMBL/GenBank/DDBJ whole genome shotgun (WGS) entry which is preliminary data.</text>
</comment>
<keyword evidence="2 5" id="KW-0812">Transmembrane</keyword>
<keyword evidence="3 5" id="KW-1133">Transmembrane helix</keyword>
<gene>
    <name evidence="7" type="ORF">Agabi119p4_44</name>
</gene>
<feature type="transmembrane region" description="Helical" evidence="5">
    <location>
        <begin position="126"/>
        <end position="152"/>
    </location>
</feature>
<dbReference type="Pfam" id="PF01284">
    <property type="entry name" value="MARVEL"/>
    <property type="match status" value="1"/>
</dbReference>
<evidence type="ECO:0000256" key="5">
    <source>
        <dbReference type="SAM" id="Phobius"/>
    </source>
</evidence>
<dbReference type="Proteomes" id="UP000629468">
    <property type="component" value="Unassembled WGS sequence"/>
</dbReference>
<sequence>MSFDKAVQRTYPFFFGFVFVFGVITLSISGWLVSRYENLNNFESLAERDRVRYFLFVSAWTVLLTPIVMSLFTFARRSKASSVLVHLVFLFITWVIWIAGASALTQTTGGGMNCSTNTIFNYCGQLNALIAFGYINWILLTFIFAMCILLAVRSWKRGDGLLGSLIEIPIEEK</sequence>
<dbReference type="EMBL" id="JABXXO010000001">
    <property type="protein sequence ID" value="KAF7783879.1"/>
    <property type="molecule type" value="Genomic_DNA"/>
</dbReference>
<evidence type="ECO:0000313" key="7">
    <source>
        <dbReference type="EMBL" id="KAF7783879.1"/>
    </source>
</evidence>
<dbReference type="InterPro" id="IPR008253">
    <property type="entry name" value="Marvel"/>
</dbReference>
<evidence type="ECO:0000256" key="1">
    <source>
        <dbReference type="ARBA" id="ARBA00004141"/>
    </source>
</evidence>
<feature type="transmembrane region" description="Helical" evidence="5">
    <location>
        <begin position="53"/>
        <end position="75"/>
    </location>
</feature>
<keyword evidence="4 5" id="KW-0472">Membrane</keyword>
<comment type="subcellular location">
    <subcellularLocation>
        <location evidence="1">Membrane</location>
        <topology evidence="1">Multi-pass membrane protein</topology>
    </subcellularLocation>
</comment>
<organism evidence="7 8">
    <name type="scientific">Agaricus bisporus var. burnettii</name>
    <dbReference type="NCBI Taxonomy" id="192524"/>
    <lineage>
        <taxon>Eukaryota</taxon>
        <taxon>Fungi</taxon>
        <taxon>Dikarya</taxon>
        <taxon>Basidiomycota</taxon>
        <taxon>Agaricomycotina</taxon>
        <taxon>Agaricomycetes</taxon>
        <taxon>Agaricomycetidae</taxon>
        <taxon>Agaricales</taxon>
        <taxon>Agaricineae</taxon>
        <taxon>Agaricaceae</taxon>
        <taxon>Agaricus</taxon>
    </lineage>
</organism>
<evidence type="ECO:0000256" key="2">
    <source>
        <dbReference type="ARBA" id="ARBA00022692"/>
    </source>
</evidence>
<dbReference type="AlphaFoldDB" id="A0A8H7KKR6"/>
<evidence type="ECO:0000256" key="4">
    <source>
        <dbReference type="ARBA" id="ARBA00023136"/>
    </source>
</evidence>
<evidence type="ECO:0000256" key="3">
    <source>
        <dbReference type="ARBA" id="ARBA00022989"/>
    </source>
</evidence>
<evidence type="ECO:0000259" key="6">
    <source>
        <dbReference type="Pfam" id="PF01284"/>
    </source>
</evidence>
<protein>
    <recommendedName>
        <fullName evidence="6">MARVEL domain-containing protein</fullName>
    </recommendedName>
</protein>
<proteinExistence type="predicted"/>
<feature type="domain" description="MARVEL" evidence="6">
    <location>
        <begin position="15"/>
        <end position="144"/>
    </location>
</feature>
<reference evidence="7 8" key="1">
    <citation type="journal article" name="Sci. Rep.">
        <title>Telomere-to-telomere assembled and centromere annotated genomes of the two main subspecies of the button mushroom Agaricus bisporus reveal especially polymorphic chromosome ends.</title>
        <authorList>
            <person name="Sonnenberg A.S.M."/>
            <person name="Sedaghat-Telgerd N."/>
            <person name="Lavrijssen B."/>
            <person name="Ohm R.A."/>
            <person name="Hendrickx P.M."/>
            <person name="Scholtmeijer K."/>
            <person name="Baars J.J.P."/>
            <person name="van Peer A."/>
        </authorList>
    </citation>
    <scope>NUCLEOTIDE SEQUENCE [LARGE SCALE GENOMIC DNA]</scope>
    <source>
        <strain evidence="7 8">H119_p4</strain>
    </source>
</reference>
<name>A0A8H7KKR6_AGABI</name>